<dbReference type="Proteomes" id="UP001420932">
    <property type="component" value="Unassembled WGS sequence"/>
</dbReference>
<dbReference type="EMBL" id="JBBNAF010000029">
    <property type="protein sequence ID" value="KAK9082320.1"/>
    <property type="molecule type" value="Genomic_DNA"/>
</dbReference>
<organism evidence="1 2">
    <name type="scientific">Stephania yunnanensis</name>
    <dbReference type="NCBI Taxonomy" id="152371"/>
    <lineage>
        <taxon>Eukaryota</taxon>
        <taxon>Viridiplantae</taxon>
        <taxon>Streptophyta</taxon>
        <taxon>Embryophyta</taxon>
        <taxon>Tracheophyta</taxon>
        <taxon>Spermatophyta</taxon>
        <taxon>Magnoliopsida</taxon>
        <taxon>Ranunculales</taxon>
        <taxon>Menispermaceae</taxon>
        <taxon>Menispermoideae</taxon>
        <taxon>Cissampelideae</taxon>
        <taxon>Stephania</taxon>
    </lineage>
</organism>
<evidence type="ECO:0000313" key="1">
    <source>
        <dbReference type="EMBL" id="KAK9082320.1"/>
    </source>
</evidence>
<reference evidence="1 2" key="1">
    <citation type="submission" date="2024-01" db="EMBL/GenBank/DDBJ databases">
        <title>Genome assemblies of Stephania.</title>
        <authorList>
            <person name="Yang L."/>
        </authorList>
    </citation>
    <scope>NUCLEOTIDE SEQUENCE [LARGE SCALE GENOMIC DNA]</scope>
    <source>
        <strain evidence="1">YNDBR</strain>
        <tissue evidence="1">Leaf</tissue>
    </source>
</reference>
<keyword evidence="2" id="KW-1185">Reference proteome</keyword>
<dbReference type="AlphaFoldDB" id="A0AAP0HGX7"/>
<protein>
    <submittedName>
        <fullName evidence="1">Uncharacterized protein</fullName>
    </submittedName>
</protein>
<evidence type="ECO:0000313" key="2">
    <source>
        <dbReference type="Proteomes" id="UP001420932"/>
    </source>
</evidence>
<gene>
    <name evidence="1" type="ORF">Syun_031950</name>
</gene>
<comment type="caution">
    <text evidence="1">The sequence shown here is derived from an EMBL/GenBank/DDBJ whole genome shotgun (WGS) entry which is preliminary data.</text>
</comment>
<name>A0AAP0HGX7_9MAGN</name>
<sequence>MALSAYGWADGLWQGTLLTLLEEGREGDAQSGESLRDESFRPEAAFGRIKGKGQTHLTVELTLELIAVGRTGSPSSKVKVSLRILIPGSKTLTAPGSYSEFSGNTGNPSSSSRYLCSPISSLPSLPTASLDCSIFPPVGPIPIFYSLSEEKAPWDGEIKSKVDRLVYCLEFHLSPLEALKEWLPSPFLSMSLTWMPVSFFQDLHWPEKVKGRVYPVQDVPGDKINVGA</sequence>
<accession>A0AAP0HGX7</accession>
<proteinExistence type="predicted"/>